<dbReference type="PANTHER" id="PTHR11902">
    <property type="entry name" value="ENOLASE"/>
    <property type="match status" value="1"/>
</dbReference>
<dbReference type="Pfam" id="PF00113">
    <property type="entry name" value="Enolase_C"/>
    <property type="match status" value="1"/>
</dbReference>
<reference evidence="18" key="2">
    <citation type="journal article" date="2021" name="PeerJ">
        <title>Extensive microbial diversity within the chicken gut microbiome revealed by metagenomics and culture.</title>
        <authorList>
            <person name="Gilroy R."/>
            <person name="Ravi A."/>
            <person name="Getino M."/>
            <person name="Pursley I."/>
            <person name="Horton D.L."/>
            <person name="Alikhan N.F."/>
            <person name="Baker D."/>
            <person name="Gharbi K."/>
            <person name="Hall N."/>
            <person name="Watson M."/>
            <person name="Adriaenssens E.M."/>
            <person name="Foster-Nyarko E."/>
            <person name="Jarju S."/>
            <person name="Secka A."/>
            <person name="Antonio M."/>
            <person name="Oren A."/>
            <person name="Chaudhuri R.R."/>
            <person name="La Ragione R."/>
            <person name="Hildebrand F."/>
            <person name="Pallen M.J."/>
        </authorList>
    </citation>
    <scope>NUCLEOTIDE SEQUENCE</scope>
    <source>
        <strain evidence="18">CHK123-3438</strain>
    </source>
</reference>
<feature type="binding site" evidence="12 15">
    <location>
        <position position="318"/>
    </location>
    <ligand>
        <name>Mg(2+)</name>
        <dbReference type="ChEBI" id="CHEBI:18420"/>
    </ligand>
</feature>
<dbReference type="InterPro" id="IPR020809">
    <property type="entry name" value="Enolase_CS"/>
</dbReference>
<dbReference type="PANTHER" id="PTHR11902:SF1">
    <property type="entry name" value="ENOLASE"/>
    <property type="match status" value="1"/>
</dbReference>
<evidence type="ECO:0000256" key="7">
    <source>
        <dbReference type="ARBA" id="ARBA00022723"/>
    </source>
</evidence>
<sequence>MDERFEIAAVHAREILDSRGNPTVEAEVTLECGAMGRAAVPSGASTGQFEAVELRDGELRYQGKGVLRAVNGVNTILAEALMFEDARDQKHIDQLLCEADGTDNKGKMGANAILGLSLACARAAAAGCGMPFYKYIGGIYGNKLPMPMMNILNGGAHSDNSVDIQEFMILPMGASSFKEGLRWCSEVYHTLKRLLKEKKLSTAVGDEGGFAPDLGSGEAAIELILEAVKLAGFRERTDFMISLDAAASEWKNTELGPGFYTLPKAVKTFEREQLLEYWVKLADSYPIYSMEDPMDEEDWEGWRLITEKIGGRVRLVGDDLFVTNVNRLQKGITGHCANAILIKPNQIGTLTETMDAIQLARINGYTAIMSHRSGETEDAAIADLAVGMGTEFIKTGAPCRGERTAKYNQLLRIEEEIQGI</sequence>
<dbReference type="GO" id="GO:0004634">
    <property type="term" value="F:phosphopyruvate hydratase activity"/>
    <property type="evidence" value="ECO:0007669"/>
    <property type="project" value="UniProtKB-UniRule"/>
</dbReference>
<reference evidence="18" key="1">
    <citation type="submission" date="2020-10" db="EMBL/GenBank/DDBJ databases">
        <authorList>
            <person name="Gilroy R."/>
        </authorList>
    </citation>
    <scope>NUCLEOTIDE SEQUENCE</scope>
    <source>
        <strain evidence="18">CHK123-3438</strain>
    </source>
</reference>
<dbReference type="SMART" id="SM01193">
    <property type="entry name" value="Enolase_N"/>
    <property type="match status" value="1"/>
</dbReference>
<feature type="binding site" evidence="12">
    <location>
        <position position="372"/>
    </location>
    <ligand>
        <name>(2R)-2-phosphoglycerate</name>
        <dbReference type="ChEBI" id="CHEBI:58289"/>
    </ligand>
</feature>
<comment type="cofactor">
    <cofactor evidence="15">
        <name>Mg(2+)</name>
        <dbReference type="ChEBI" id="CHEBI:18420"/>
    </cofactor>
    <text evidence="15">Mg(2+) is required for catalysis and for stabilizing the dimer.</text>
</comment>
<evidence type="ECO:0000256" key="14">
    <source>
        <dbReference type="PIRSR" id="PIRSR001400-2"/>
    </source>
</evidence>
<evidence type="ECO:0000256" key="13">
    <source>
        <dbReference type="PIRSR" id="PIRSR001400-1"/>
    </source>
</evidence>
<dbReference type="Gene3D" id="3.20.20.120">
    <property type="entry name" value="Enolase-like C-terminal domain"/>
    <property type="match status" value="1"/>
</dbReference>
<dbReference type="SMART" id="SM01192">
    <property type="entry name" value="Enolase_C"/>
    <property type="match status" value="1"/>
</dbReference>
<organism evidence="18 19">
    <name type="scientific">Candidatus Caccovicinus merdipullorum</name>
    <dbReference type="NCBI Taxonomy" id="2840724"/>
    <lineage>
        <taxon>Bacteria</taxon>
        <taxon>Bacillati</taxon>
        <taxon>Bacillota</taxon>
        <taxon>Clostridia</taxon>
        <taxon>Eubacteriales</taxon>
        <taxon>Candidatus Caccovicinus</taxon>
    </lineage>
</organism>
<dbReference type="GO" id="GO:0000015">
    <property type="term" value="C:phosphopyruvate hydratase complex"/>
    <property type="evidence" value="ECO:0007669"/>
    <property type="project" value="InterPro"/>
</dbReference>
<dbReference type="PROSITE" id="PS00164">
    <property type="entry name" value="ENOLASE"/>
    <property type="match status" value="1"/>
</dbReference>
<comment type="pathway">
    <text evidence="1 12">Carbohydrate degradation; glycolysis; pyruvate from D-glyceraldehyde 3-phosphate: step 4/5.</text>
</comment>
<evidence type="ECO:0000256" key="6">
    <source>
        <dbReference type="ARBA" id="ARBA00022525"/>
    </source>
</evidence>
<dbReference type="NCBIfam" id="TIGR01060">
    <property type="entry name" value="eno"/>
    <property type="match status" value="1"/>
</dbReference>
<keyword evidence="7 12" id="KW-0479">Metal-binding</keyword>
<feature type="binding site" evidence="14">
    <location>
        <begin position="370"/>
        <end position="373"/>
    </location>
    <ligand>
        <name>substrate</name>
    </ligand>
</feature>
<keyword evidence="10 12" id="KW-0456">Lyase</keyword>
<dbReference type="GO" id="GO:0000287">
    <property type="term" value="F:magnesium ion binding"/>
    <property type="evidence" value="ECO:0007669"/>
    <property type="project" value="UniProtKB-UniRule"/>
</dbReference>
<dbReference type="InterPro" id="IPR000941">
    <property type="entry name" value="Enolase"/>
</dbReference>
<comment type="catalytic activity">
    <reaction evidence="11">
        <text>(2R)-2-phosphoglycerate = phosphoenolpyruvate + H2O</text>
        <dbReference type="Rhea" id="RHEA:10164"/>
        <dbReference type="ChEBI" id="CHEBI:15377"/>
        <dbReference type="ChEBI" id="CHEBI:58289"/>
        <dbReference type="ChEBI" id="CHEBI:58702"/>
        <dbReference type="EC" id="4.2.1.11"/>
    </reaction>
    <physiologicalReaction direction="left-to-right" evidence="11">
        <dbReference type="Rhea" id="RHEA:10165"/>
    </physiologicalReaction>
</comment>
<dbReference type="HAMAP" id="MF_00318">
    <property type="entry name" value="Enolase"/>
    <property type="match status" value="1"/>
</dbReference>
<dbReference type="FunFam" id="3.30.390.10:FF:000001">
    <property type="entry name" value="Enolase"/>
    <property type="match status" value="1"/>
</dbReference>
<comment type="cofactor">
    <cofactor evidence="12">
        <name>Mg(2+)</name>
        <dbReference type="ChEBI" id="CHEBI:18420"/>
    </cofactor>
    <text evidence="12">Binds a second Mg(2+) ion via substrate during catalysis.</text>
</comment>
<keyword evidence="9 12" id="KW-0324">Glycolysis</keyword>
<evidence type="ECO:0000256" key="3">
    <source>
        <dbReference type="ARBA" id="ARBA00012058"/>
    </source>
</evidence>
<name>A0A9D1GHI4_9FIRM</name>
<dbReference type="EC" id="4.2.1.11" evidence="3 12"/>
<evidence type="ECO:0000256" key="9">
    <source>
        <dbReference type="ARBA" id="ARBA00023152"/>
    </source>
</evidence>
<dbReference type="Proteomes" id="UP000886860">
    <property type="component" value="Unassembled WGS sequence"/>
</dbReference>
<evidence type="ECO:0000313" key="18">
    <source>
        <dbReference type="EMBL" id="HIT41085.1"/>
    </source>
</evidence>
<evidence type="ECO:0000259" key="17">
    <source>
        <dbReference type="SMART" id="SM01193"/>
    </source>
</evidence>
<feature type="active site" description="Proton donor" evidence="12 13">
    <location>
        <position position="207"/>
    </location>
</feature>
<evidence type="ECO:0000259" key="16">
    <source>
        <dbReference type="SMART" id="SM01192"/>
    </source>
</evidence>
<feature type="binding site" evidence="12 15">
    <location>
        <position position="291"/>
    </location>
    <ligand>
        <name>Mg(2+)</name>
        <dbReference type="ChEBI" id="CHEBI:18420"/>
    </ligand>
</feature>
<dbReference type="InterPro" id="IPR036849">
    <property type="entry name" value="Enolase-like_C_sf"/>
</dbReference>
<protein>
    <recommendedName>
        <fullName evidence="4 12">Enolase</fullName>
        <ecNumber evidence="3 12">4.2.1.11</ecNumber>
    </recommendedName>
    <alternativeName>
        <fullName evidence="12">2-phospho-D-glycerate hydro-lyase</fullName>
    </alternativeName>
    <alternativeName>
        <fullName evidence="12">2-phosphoglycerate dehydratase</fullName>
    </alternativeName>
</protein>
<feature type="binding site" evidence="14">
    <location>
        <position position="166"/>
    </location>
    <ligand>
        <name>substrate</name>
    </ligand>
</feature>
<feature type="binding site" evidence="14">
    <location>
        <position position="291"/>
    </location>
    <ligand>
        <name>substrate</name>
    </ligand>
</feature>
<dbReference type="PRINTS" id="PR00148">
    <property type="entry name" value="ENOLASE"/>
</dbReference>
<feature type="binding site" evidence="14">
    <location>
        <position position="157"/>
    </location>
    <ligand>
        <name>substrate</name>
    </ligand>
</feature>
<comment type="similarity">
    <text evidence="2 12">Belongs to the enolase family.</text>
</comment>
<feature type="binding site" evidence="12">
    <location>
        <position position="343"/>
    </location>
    <ligand>
        <name>(2R)-2-phosphoglycerate</name>
        <dbReference type="ChEBI" id="CHEBI:58289"/>
    </ligand>
</feature>
<proteinExistence type="inferred from homology"/>
<evidence type="ECO:0000256" key="1">
    <source>
        <dbReference type="ARBA" id="ARBA00005031"/>
    </source>
</evidence>
<feature type="binding site" evidence="12">
    <location>
        <position position="373"/>
    </location>
    <ligand>
        <name>(2R)-2-phosphoglycerate</name>
        <dbReference type="ChEBI" id="CHEBI:58289"/>
    </ligand>
</feature>
<comment type="function">
    <text evidence="12">Catalyzes the reversible conversion of 2-phosphoglycerate (2-PG) into phosphoenolpyruvate (PEP). It is essential for the degradation of carbohydrates via glycolysis.</text>
</comment>
<dbReference type="SFLD" id="SFLDS00001">
    <property type="entry name" value="Enolase"/>
    <property type="match status" value="1"/>
</dbReference>
<keyword evidence="5 12" id="KW-0963">Cytoplasm</keyword>
<dbReference type="GO" id="GO:0005576">
    <property type="term" value="C:extracellular region"/>
    <property type="evidence" value="ECO:0007669"/>
    <property type="project" value="UniProtKB-SubCell"/>
</dbReference>
<evidence type="ECO:0000256" key="5">
    <source>
        <dbReference type="ARBA" id="ARBA00022490"/>
    </source>
</evidence>
<dbReference type="Pfam" id="PF03952">
    <property type="entry name" value="Enolase_N"/>
    <property type="match status" value="1"/>
</dbReference>
<dbReference type="CDD" id="cd03313">
    <property type="entry name" value="enolase"/>
    <property type="match status" value="1"/>
</dbReference>
<evidence type="ECO:0000256" key="8">
    <source>
        <dbReference type="ARBA" id="ARBA00022842"/>
    </source>
</evidence>
<evidence type="ECO:0000313" key="19">
    <source>
        <dbReference type="Proteomes" id="UP000886860"/>
    </source>
</evidence>
<feature type="domain" description="Enolase C-terminal TIM barrel" evidence="16">
    <location>
        <begin position="141"/>
        <end position="420"/>
    </location>
</feature>
<evidence type="ECO:0000256" key="10">
    <source>
        <dbReference type="ARBA" id="ARBA00023239"/>
    </source>
</evidence>
<feature type="binding site" evidence="12">
    <location>
        <position position="165"/>
    </location>
    <ligand>
        <name>(2R)-2-phosphoglycerate</name>
        <dbReference type="ChEBI" id="CHEBI:58289"/>
    </ligand>
</feature>
<feature type="binding site" evidence="12">
    <location>
        <position position="394"/>
    </location>
    <ligand>
        <name>(2R)-2-phosphoglycerate</name>
        <dbReference type="ChEBI" id="CHEBI:58289"/>
    </ligand>
</feature>
<dbReference type="SUPFAM" id="SSF54826">
    <property type="entry name" value="Enolase N-terminal domain-like"/>
    <property type="match status" value="1"/>
</dbReference>
<comment type="caution">
    <text evidence="18">The sequence shown here is derived from an EMBL/GenBank/DDBJ whole genome shotgun (WGS) entry which is preliminary data.</text>
</comment>
<feature type="binding site" evidence="12 15">
    <location>
        <position position="244"/>
    </location>
    <ligand>
        <name>Mg(2+)</name>
        <dbReference type="ChEBI" id="CHEBI:18420"/>
    </ligand>
</feature>
<gene>
    <name evidence="12 18" type="primary">eno</name>
    <name evidence="18" type="ORF">IAB60_03120</name>
</gene>
<dbReference type="GO" id="GO:0009986">
    <property type="term" value="C:cell surface"/>
    <property type="evidence" value="ECO:0007669"/>
    <property type="project" value="UniProtKB-SubCell"/>
</dbReference>
<evidence type="ECO:0000256" key="11">
    <source>
        <dbReference type="ARBA" id="ARBA00048951"/>
    </source>
</evidence>
<dbReference type="AlphaFoldDB" id="A0A9D1GHI4"/>
<accession>A0A9D1GHI4</accession>
<evidence type="ECO:0000256" key="4">
    <source>
        <dbReference type="ARBA" id="ARBA00017068"/>
    </source>
</evidence>
<dbReference type="InterPro" id="IPR020810">
    <property type="entry name" value="Enolase_C"/>
</dbReference>
<feature type="binding site" evidence="14">
    <location>
        <position position="318"/>
    </location>
    <ligand>
        <name>substrate</name>
    </ligand>
</feature>
<dbReference type="PIRSF" id="PIRSF001400">
    <property type="entry name" value="Enolase"/>
    <property type="match status" value="1"/>
</dbReference>
<evidence type="ECO:0000256" key="15">
    <source>
        <dbReference type="PIRSR" id="PIRSR001400-3"/>
    </source>
</evidence>
<dbReference type="Gene3D" id="3.30.390.10">
    <property type="entry name" value="Enolase-like, N-terminal domain"/>
    <property type="match status" value="1"/>
</dbReference>
<dbReference type="EMBL" id="DVKS01000051">
    <property type="protein sequence ID" value="HIT41085.1"/>
    <property type="molecule type" value="Genomic_DNA"/>
</dbReference>
<keyword evidence="6 12" id="KW-0964">Secreted</keyword>
<dbReference type="InterPro" id="IPR029017">
    <property type="entry name" value="Enolase-like_N"/>
</dbReference>
<evidence type="ECO:0000256" key="12">
    <source>
        <dbReference type="HAMAP-Rule" id="MF_00318"/>
    </source>
</evidence>
<dbReference type="SFLD" id="SFLDG00178">
    <property type="entry name" value="enolase"/>
    <property type="match status" value="1"/>
</dbReference>
<comment type="subcellular location">
    <subcellularLocation>
        <location evidence="12">Cytoplasm</location>
    </subcellularLocation>
    <subcellularLocation>
        <location evidence="12">Secreted</location>
    </subcellularLocation>
    <subcellularLocation>
        <location evidence="12">Cell surface</location>
    </subcellularLocation>
    <text evidence="12">Fractions of enolase are present in both the cytoplasm and on the cell surface.</text>
</comment>
<dbReference type="GO" id="GO:0006096">
    <property type="term" value="P:glycolytic process"/>
    <property type="evidence" value="ECO:0007669"/>
    <property type="project" value="UniProtKB-UniRule"/>
</dbReference>
<feature type="domain" description="Enolase N-terminal" evidence="17">
    <location>
        <begin position="7"/>
        <end position="136"/>
    </location>
</feature>
<dbReference type="InterPro" id="IPR020811">
    <property type="entry name" value="Enolase_N"/>
</dbReference>
<feature type="binding site" evidence="14">
    <location>
        <position position="394"/>
    </location>
    <ligand>
        <name>substrate</name>
    </ligand>
</feature>
<evidence type="ECO:0000256" key="2">
    <source>
        <dbReference type="ARBA" id="ARBA00009604"/>
    </source>
</evidence>
<keyword evidence="8 12" id="KW-0460">Magnesium</keyword>
<dbReference type="SFLD" id="SFLDF00002">
    <property type="entry name" value="enolase"/>
    <property type="match status" value="1"/>
</dbReference>
<dbReference type="SUPFAM" id="SSF51604">
    <property type="entry name" value="Enolase C-terminal domain-like"/>
    <property type="match status" value="1"/>
</dbReference>
<feature type="active site" description="Proton acceptor" evidence="12 13">
    <location>
        <position position="343"/>
    </location>
</feature>